<name>A0A8T2TW31_CERRI</name>
<evidence type="ECO:0000313" key="2">
    <source>
        <dbReference type="Proteomes" id="UP000825935"/>
    </source>
</evidence>
<keyword evidence="2" id="KW-1185">Reference proteome</keyword>
<accession>A0A8T2TW31</accession>
<dbReference type="AlphaFoldDB" id="A0A8T2TW31"/>
<dbReference type="EMBL" id="CM035416">
    <property type="protein sequence ID" value="KAH7424709.1"/>
    <property type="molecule type" value="Genomic_DNA"/>
</dbReference>
<dbReference type="Pfam" id="PF05910">
    <property type="entry name" value="DUF868"/>
    <property type="match status" value="1"/>
</dbReference>
<reference evidence="1" key="1">
    <citation type="submission" date="2021-08" db="EMBL/GenBank/DDBJ databases">
        <title>WGS assembly of Ceratopteris richardii.</title>
        <authorList>
            <person name="Marchant D.B."/>
            <person name="Chen G."/>
            <person name="Jenkins J."/>
            <person name="Shu S."/>
            <person name="Leebens-Mack J."/>
            <person name="Grimwood J."/>
            <person name="Schmutz J."/>
            <person name="Soltis P."/>
            <person name="Soltis D."/>
            <person name="Chen Z.-H."/>
        </authorList>
    </citation>
    <scope>NUCLEOTIDE SEQUENCE</scope>
    <source>
        <strain evidence="1">Whitten #5841</strain>
        <tissue evidence="1">Leaf</tissue>
    </source>
</reference>
<dbReference type="EMBL" id="CM035416">
    <property type="protein sequence ID" value="KAH7424708.1"/>
    <property type="molecule type" value="Genomic_DNA"/>
</dbReference>
<gene>
    <name evidence="1" type="ORF">KP509_11G020700</name>
</gene>
<protein>
    <submittedName>
        <fullName evidence="1">Uncharacterized protein</fullName>
    </submittedName>
</protein>
<evidence type="ECO:0000313" key="1">
    <source>
        <dbReference type="EMBL" id="KAH7424709.1"/>
    </source>
</evidence>
<dbReference type="OrthoDB" id="1865031at2759"/>
<dbReference type="InterPro" id="IPR008586">
    <property type="entry name" value="DUF868_pln"/>
</dbReference>
<dbReference type="PANTHER" id="PTHR31972">
    <property type="entry name" value="EXPRESSED PROTEIN"/>
    <property type="match status" value="1"/>
</dbReference>
<organism evidence="1 2">
    <name type="scientific">Ceratopteris richardii</name>
    <name type="common">Triangle waterfern</name>
    <dbReference type="NCBI Taxonomy" id="49495"/>
    <lineage>
        <taxon>Eukaryota</taxon>
        <taxon>Viridiplantae</taxon>
        <taxon>Streptophyta</taxon>
        <taxon>Embryophyta</taxon>
        <taxon>Tracheophyta</taxon>
        <taxon>Polypodiopsida</taxon>
        <taxon>Polypodiidae</taxon>
        <taxon>Polypodiales</taxon>
        <taxon>Pteridineae</taxon>
        <taxon>Pteridaceae</taxon>
        <taxon>Parkerioideae</taxon>
        <taxon>Ceratopteris</taxon>
    </lineage>
</organism>
<comment type="caution">
    <text evidence="1">The sequence shown here is derived from an EMBL/GenBank/DDBJ whole genome shotgun (WGS) entry which is preliminary data.</text>
</comment>
<proteinExistence type="predicted"/>
<dbReference type="PANTHER" id="PTHR31972:SF74">
    <property type="entry name" value="EXPRESSED PROTEIN"/>
    <property type="match status" value="1"/>
</dbReference>
<sequence length="336" mass="38685">MPEAFPYCFGKNVRQTQSTTANHHGLKAAHSSVVCVYQPKSSGFCKPVSITWCKSLLGQGFNVHIEDPHVYYVCQVNMSPWRLWKKHGSKRVRIKGKTFRVFWDLSNAKYMSGPEPYQGFYVAVLCDRDIILLLGDMQREAYKNNRLGSSIMVKSTLLSRKEHLLGKKVYHTRVQFNDIGSMHDITIKCHVGADVKDPWLCIRVDKQTMVHIKQLLWKFRGNQMIYVDGQIIEVLWDAHNWLFDSSCPCAVFMFRTRVQKEKQCLEDRTGTHSSSSILERGMVHNFNDGPAEHPSQKRTSFASILEWPNTHSFKGSKECSDPSPAYSLILYAWRSE</sequence>
<dbReference type="OMA" id="TGANRSM"/>
<dbReference type="Proteomes" id="UP000825935">
    <property type="component" value="Chromosome 11"/>
</dbReference>